<dbReference type="AlphaFoldDB" id="A0A330M338"/>
<gene>
    <name evidence="2" type="ORF">SHEWBE_2505</name>
</gene>
<evidence type="ECO:0000313" key="2">
    <source>
        <dbReference type="EMBL" id="SQH76468.1"/>
    </source>
</evidence>
<organism evidence="2 3">
    <name type="scientific">Shewanella benthica</name>
    <dbReference type="NCBI Taxonomy" id="43661"/>
    <lineage>
        <taxon>Bacteria</taxon>
        <taxon>Pseudomonadati</taxon>
        <taxon>Pseudomonadota</taxon>
        <taxon>Gammaproteobacteria</taxon>
        <taxon>Alteromonadales</taxon>
        <taxon>Shewanellaceae</taxon>
        <taxon>Shewanella</taxon>
    </lineage>
</organism>
<evidence type="ECO:0000313" key="3">
    <source>
        <dbReference type="Proteomes" id="UP000250123"/>
    </source>
</evidence>
<sequence>MCCLQGINRLLDLAAATSMLFGMLYAIGICFSGVVVFYTIRS</sequence>
<proteinExistence type="predicted"/>
<reference evidence="3" key="1">
    <citation type="submission" date="2018-06" db="EMBL/GenBank/DDBJ databases">
        <authorList>
            <person name="Cea G.-C."/>
            <person name="William W."/>
        </authorList>
    </citation>
    <scope>NUCLEOTIDE SEQUENCE [LARGE SCALE GENOMIC DNA]</scope>
    <source>
        <strain evidence="3">DB21MT-2</strain>
    </source>
</reference>
<name>A0A330M338_9GAMM</name>
<keyword evidence="1" id="KW-0472">Membrane</keyword>
<keyword evidence="1" id="KW-1133">Transmembrane helix</keyword>
<keyword evidence="1" id="KW-0812">Transmembrane</keyword>
<dbReference type="KEGG" id="sbk:SHEWBE_2505"/>
<feature type="transmembrane region" description="Helical" evidence="1">
    <location>
        <begin position="20"/>
        <end position="40"/>
    </location>
</feature>
<dbReference type="EMBL" id="LS483452">
    <property type="protein sequence ID" value="SQH76468.1"/>
    <property type="molecule type" value="Genomic_DNA"/>
</dbReference>
<accession>A0A330M338</accession>
<evidence type="ECO:0000256" key="1">
    <source>
        <dbReference type="SAM" id="Phobius"/>
    </source>
</evidence>
<protein>
    <submittedName>
        <fullName evidence="2">Uncharacterized protein</fullName>
    </submittedName>
</protein>
<dbReference type="Proteomes" id="UP000250123">
    <property type="component" value="Chromosome SHEWBE"/>
</dbReference>